<reference evidence="1 2" key="1">
    <citation type="submission" date="2014-11" db="EMBL/GenBank/DDBJ databases">
        <title>Symbiosis island explosion on the genome of extra-slow-growing strains of soybean bradyrhizobia with massive insertion sequences.</title>
        <authorList>
            <person name="Iida T."/>
            <person name="Minamisawa K."/>
        </authorList>
    </citation>
    <scope>NUCLEOTIDE SEQUENCE [LARGE SCALE GENOMIC DNA]</scope>
    <source>
        <strain evidence="1 2">NK6</strain>
    </source>
</reference>
<name>A0A0E4BJX6_9BRAD</name>
<proteinExistence type="predicted"/>
<gene>
    <name evidence="1" type="ORF">NK6_842</name>
</gene>
<organism evidence="1 2">
    <name type="scientific">Bradyrhizobium diazoefficiens</name>
    <dbReference type="NCBI Taxonomy" id="1355477"/>
    <lineage>
        <taxon>Bacteria</taxon>
        <taxon>Pseudomonadati</taxon>
        <taxon>Pseudomonadota</taxon>
        <taxon>Alphaproteobacteria</taxon>
        <taxon>Hyphomicrobiales</taxon>
        <taxon>Nitrobacteraceae</taxon>
        <taxon>Bradyrhizobium</taxon>
    </lineage>
</organism>
<evidence type="ECO:0000313" key="2">
    <source>
        <dbReference type="Proteomes" id="UP000063308"/>
    </source>
</evidence>
<protein>
    <submittedName>
        <fullName evidence="1">Uncharacterized protein</fullName>
    </submittedName>
</protein>
<evidence type="ECO:0000313" key="1">
    <source>
        <dbReference type="EMBL" id="BAR54027.1"/>
    </source>
</evidence>
<sequence length="296" mass="33049">MMARDERDWRRELVLAYPDLFHPAGDPPPARTLPDVADGWRDLLERVCARMQAALQPGETIRIIQIDKKSGSLRVYWRGDVTPQTAARLYEAIALAKARSTCTCESCGAEGQLCFVGSGYMIRCAAHVQGELIPTPSGRENVHLVRVSMADGYRIVARRYDRLADRFADEDPAVRETRRPETTVTANWRIDLMQAHPKLFAIVQSKPQASFGYPSCNAGWRDVLDQLCRRIEAALAHNETFKFVRIGTKLGLLWIKWEGEVSGESRAKIEDAISLALQRAGSTCDICGLERSASAC</sequence>
<accession>A0A0E4BJX6</accession>
<dbReference type="Proteomes" id="UP000063308">
    <property type="component" value="Chromosome"/>
</dbReference>
<dbReference type="AlphaFoldDB" id="A0A0E4BJX6"/>
<dbReference type="EMBL" id="AP014685">
    <property type="protein sequence ID" value="BAR54027.1"/>
    <property type="molecule type" value="Genomic_DNA"/>
</dbReference>